<keyword evidence="1" id="KW-0808">Transferase</keyword>
<dbReference type="RefSeq" id="WP_093141690.1">
    <property type="nucleotide sequence ID" value="NZ_FOXF01000015.1"/>
</dbReference>
<protein>
    <recommendedName>
        <fullName evidence="1">Molybdopterin molybdenumtransferase</fullName>
        <ecNumber evidence="1">2.10.1.1</ecNumber>
    </recommendedName>
</protein>
<dbReference type="GO" id="GO:0046872">
    <property type="term" value="F:metal ion binding"/>
    <property type="evidence" value="ECO:0007669"/>
    <property type="project" value="UniProtKB-UniRule"/>
</dbReference>
<dbReference type="Proteomes" id="UP000243745">
    <property type="component" value="Unassembled WGS sequence"/>
</dbReference>
<dbReference type="EC" id="2.10.1.1" evidence="1"/>
<keyword evidence="1" id="KW-0460">Magnesium</keyword>
<proteinExistence type="inferred from homology"/>
<comment type="catalytic activity">
    <reaction evidence="1">
        <text>adenylyl-molybdopterin + molybdate = Mo-molybdopterin + AMP + H(+)</text>
        <dbReference type="Rhea" id="RHEA:35047"/>
        <dbReference type="ChEBI" id="CHEBI:15378"/>
        <dbReference type="ChEBI" id="CHEBI:36264"/>
        <dbReference type="ChEBI" id="CHEBI:62727"/>
        <dbReference type="ChEBI" id="CHEBI:71302"/>
        <dbReference type="ChEBI" id="CHEBI:456215"/>
    </reaction>
</comment>
<keyword evidence="4" id="KW-1185">Reference proteome</keyword>
<dbReference type="GO" id="GO:0061599">
    <property type="term" value="F:molybdopterin molybdotransferase activity"/>
    <property type="evidence" value="ECO:0007669"/>
    <property type="project" value="UniProtKB-UniRule"/>
</dbReference>
<evidence type="ECO:0000256" key="1">
    <source>
        <dbReference type="RuleBase" id="RU365090"/>
    </source>
</evidence>
<evidence type="ECO:0000313" key="4">
    <source>
        <dbReference type="Proteomes" id="UP000243745"/>
    </source>
</evidence>
<sequence length="338" mass="37250">MKKIDVRNAVGMKLCHDITEMRDGFKGPVFKRNTVIREEDIEHLLNIGKRHVFVWDDEISEIHEDDCARRMAAAVSSEGVRFEGPSEGKMLMFAETEGLFRADTELLKKINHVEDVTICSVPDHYPVRPGMKLASMRIVPLTTKEINILKVEELCRQKELFKILPYRRLKVGIVITGSEVYHGRIKDKFELVLRGKLSKYPADILGVTVCDDVLEMITASASAYLKKGADLLIFTGGMSVDPDDLTPTAIKSLGAEIIAYGMPAQPGNMTLVAYLGDVAVMGVPGAAIALPVTMTDVLLPQVFTGVKFTRDDLIGLGNGGLCQGCSVCHFPNCTFGRY</sequence>
<accession>A0A662ZIA3</accession>
<organism evidence="3 4">
    <name type="scientific">Ruminobacter amylophilus</name>
    <dbReference type="NCBI Taxonomy" id="867"/>
    <lineage>
        <taxon>Bacteria</taxon>
        <taxon>Pseudomonadati</taxon>
        <taxon>Pseudomonadota</taxon>
        <taxon>Gammaproteobacteria</taxon>
        <taxon>Aeromonadales</taxon>
        <taxon>Succinivibrionaceae</taxon>
        <taxon>Ruminobacter</taxon>
    </lineage>
</organism>
<keyword evidence="1" id="KW-0500">Molybdenum</keyword>
<dbReference type="Gene3D" id="3.40.980.10">
    <property type="entry name" value="MoaB/Mog-like domain"/>
    <property type="match status" value="1"/>
</dbReference>
<dbReference type="GO" id="GO:0005829">
    <property type="term" value="C:cytosol"/>
    <property type="evidence" value="ECO:0007669"/>
    <property type="project" value="TreeGrafter"/>
</dbReference>
<dbReference type="PANTHER" id="PTHR10192:SF28">
    <property type="entry name" value="MOLYBDOPTERIN MOLYBDENUMTRANSFERASE"/>
    <property type="match status" value="1"/>
</dbReference>
<keyword evidence="1" id="KW-0501">Molybdenum cofactor biosynthesis</keyword>
<evidence type="ECO:0000313" key="3">
    <source>
        <dbReference type="EMBL" id="SFP32116.1"/>
    </source>
</evidence>
<comment type="function">
    <text evidence="1">Catalyzes the insertion of molybdate into adenylated molybdopterin with the concomitant release of AMP.</text>
</comment>
<dbReference type="SUPFAM" id="SSF53218">
    <property type="entry name" value="Molybdenum cofactor biosynthesis proteins"/>
    <property type="match status" value="1"/>
</dbReference>
<dbReference type="PANTHER" id="PTHR10192">
    <property type="entry name" value="MOLYBDOPTERIN BIOSYNTHESIS PROTEIN"/>
    <property type="match status" value="1"/>
</dbReference>
<reference evidence="3 4" key="1">
    <citation type="submission" date="2016-10" db="EMBL/GenBank/DDBJ databases">
        <authorList>
            <person name="Varghese N."/>
            <person name="Submissions S."/>
        </authorList>
    </citation>
    <scope>NUCLEOTIDE SEQUENCE [LARGE SCALE GENOMIC DNA]</scope>
    <source>
        <strain evidence="3 4">DSM 1361</strain>
    </source>
</reference>
<comment type="similarity">
    <text evidence="1">Belongs to the MoeA family.</text>
</comment>
<dbReference type="EMBL" id="FOXF01000015">
    <property type="protein sequence ID" value="SFP32116.1"/>
    <property type="molecule type" value="Genomic_DNA"/>
</dbReference>
<keyword evidence="1" id="KW-0479">Metal-binding</keyword>
<comment type="pathway">
    <text evidence="1">Cofactor biosynthesis; molybdopterin biosynthesis.</text>
</comment>
<dbReference type="InterPro" id="IPR001453">
    <property type="entry name" value="MoaB/Mog_dom"/>
</dbReference>
<feature type="domain" description="MoaB/Mog" evidence="2">
    <location>
        <begin position="172"/>
        <end position="305"/>
    </location>
</feature>
<gene>
    <name evidence="3" type="ORF">SAMN02910344_01083</name>
</gene>
<evidence type="ECO:0000259" key="2">
    <source>
        <dbReference type="SMART" id="SM00852"/>
    </source>
</evidence>
<dbReference type="AlphaFoldDB" id="A0A662ZIA3"/>
<dbReference type="InterPro" id="IPR036425">
    <property type="entry name" value="MoaB/Mog-like_dom_sf"/>
</dbReference>
<dbReference type="OrthoDB" id="9801454at2"/>
<name>A0A662ZIA3_9GAMM</name>
<comment type="cofactor">
    <cofactor evidence="1">
        <name>Mg(2+)</name>
        <dbReference type="ChEBI" id="CHEBI:18420"/>
    </cofactor>
</comment>
<dbReference type="UniPathway" id="UPA00344"/>
<dbReference type="GO" id="GO:0006777">
    <property type="term" value="P:Mo-molybdopterin cofactor biosynthetic process"/>
    <property type="evidence" value="ECO:0007669"/>
    <property type="project" value="UniProtKB-UniRule"/>
</dbReference>
<dbReference type="SMART" id="SM00852">
    <property type="entry name" value="MoCF_biosynth"/>
    <property type="match status" value="1"/>
</dbReference>
<dbReference type="InterPro" id="IPR038987">
    <property type="entry name" value="MoeA-like"/>
</dbReference>
<dbReference type="CDD" id="cd03522">
    <property type="entry name" value="MoeA_like"/>
    <property type="match status" value="1"/>
</dbReference>
<dbReference type="Pfam" id="PF00994">
    <property type="entry name" value="MoCF_biosynth"/>
    <property type="match status" value="1"/>
</dbReference>